<dbReference type="PANTHER" id="PTHR33164:SF43">
    <property type="entry name" value="HTH-TYPE TRANSCRIPTIONAL REPRESSOR YETL"/>
    <property type="match status" value="1"/>
</dbReference>
<dbReference type="InterPro" id="IPR039422">
    <property type="entry name" value="MarR/SlyA-like"/>
</dbReference>
<dbReference type="GO" id="GO:0003700">
    <property type="term" value="F:DNA-binding transcription factor activity"/>
    <property type="evidence" value="ECO:0007669"/>
    <property type="project" value="InterPro"/>
</dbReference>
<dbReference type="Proteomes" id="UP000469325">
    <property type="component" value="Unassembled WGS sequence"/>
</dbReference>
<comment type="caution">
    <text evidence="2">The sequence shown here is derived from an EMBL/GenBank/DDBJ whole genome shotgun (WGS) entry which is preliminary data.</text>
</comment>
<dbReference type="SMART" id="SM00347">
    <property type="entry name" value="HTH_MARR"/>
    <property type="match status" value="1"/>
</dbReference>
<dbReference type="InterPro" id="IPR036390">
    <property type="entry name" value="WH_DNA-bd_sf"/>
</dbReference>
<dbReference type="InterPro" id="IPR036388">
    <property type="entry name" value="WH-like_DNA-bd_sf"/>
</dbReference>
<dbReference type="PROSITE" id="PS50995">
    <property type="entry name" value="HTH_MARR_2"/>
    <property type="match status" value="1"/>
</dbReference>
<dbReference type="GO" id="GO:0006950">
    <property type="term" value="P:response to stress"/>
    <property type="evidence" value="ECO:0007669"/>
    <property type="project" value="TreeGrafter"/>
</dbReference>
<gene>
    <name evidence="2" type="ORF">FYJ68_01770</name>
</gene>
<evidence type="ECO:0000259" key="1">
    <source>
        <dbReference type="PROSITE" id="PS50995"/>
    </source>
</evidence>
<accession>A0A6N7XPJ4</accession>
<sequence>MRRGRGMRPKDMEMRGEANALHVLHHYPKGVTPTALARDCQVSSARIAKTINQLEGRGLVRREASPSDRRSVIVHLTDEGEREVQRRFEEINSYAAGVLRELGEDDARELVRLVGRLARIMEGRAECGSPASGERDGADEAR</sequence>
<name>A0A6N7XPJ4_9ACTN</name>
<proteinExistence type="predicted"/>
<dbReference type="PANTHER" id="PTHR33164">
    <property type="entry name" value="TRANSCRIPTIONAL REGULATOR, MARR FAMILY"/>
    <property type="match status" value="1"/>
</dbReference>
<dbReference type="InterPro" id="IPR000835">
    <property type="entry name" value="HTH_MarR-typ"/>
</dbReference>
<dbReference type="EMBL" id="VUNC01000001">
    <property type="protein sequence ID" value="MST71839.1"/>
    <property type="molecule type" value="Genomic_DNA"/>
</dbReference>
<evidence type="ECO:0000313" key="3">
    <source>
        <dbReference type="Proteomes" id="UP000469325"/>
    </source>
</evidence>
<dbReference type="SUPFAM" id="SSF46785">
    <property type="entry name" value="Winged helix' DNA-binding domain"/>
    <property type="match status" value="1"/>
</dbReference>
<evidence type="ECO:0000313" key="2">
    <source>
        <dbReference type="EMBL" id="MST71839.1"/>
    </source>
</evidence>
<keyword evidence="3" id="KW-1185">Reference proteome</keyword>
<dbReference type="PRINTS" id="PR00598">
    <property type="entry name" value="HTHMARR"/>
</dbReference>
<organism evidence="2 3">
    <name type="scientific">Olsenella porci</name>
    <dbReference type="NCBI Taxonomy" id="2652279"/>
    <lineage>
        <taxon>Bacteria</taxon>
        <taxon>Bacillati</taxon>
        <taxon>Actinomycetota</taxon>
        <taxon>Coriobacteriia</taxon>
        <taxon>Coriobacteriales</taxon>
        <taxon>Atopobiaceae</taxon>
        <taxon>Olsenella</taxon>
    </lineage>
</organism>
<feature type="domain" description="HTH marR-type" evidence="1">
    <location>
        <begin position="1"/>
        <end position="119"/>
    </location>
</feature>
<dbReference type="Gene3D" id="1.10.10.10">
    <property type="entry name" value="Winged helix-like DNA-binding domain superfamily/Winged helix DNA-binding domain"/>
    <property type="match status" value="1"/>
</dbReference>
<dbReference type="Pfam" id="PF12802">
    <property type="entry name" value="MarR_2"/>
    <property type="match status" value="1"/>
</dbReference>
<dbReference type="AlphaFoldDB" id="A0A6N7XPJ4"/>
<protein>
    <submittedName>
        <fullName evidence="2">MarR family transcriptional regulator</fullName>
    </submittedName>
</protein>
<reference evidence="2 3" key="1">
    <citation type="submission" date="2019-08" db="EMBL/GenBank/DDBJ databases">
        <title>In-depth cultivation of the pig gut microbiome towards novel bacterial diversity and tailored functional studies.</title>
        <authorList>
            <person name="Wylensek D."/>
            <person name="Hitch T.C.A."/>
            <person name="Clavel T."/>
        </authorList>
    </citation>
    <scope>NUCLEOTIDE SEQUENCE [LARGE SCALE GENOMIC DNA]</scope>
    <source>
        <strain evidence="2 3">CA-Schmier-601-WT-1</strain>
    </source>
</reference>